<accession>A0AAE9VQP5</accession>
<dbReference type="InterPro" id="IPR009858">
    <property type="entry name" value="DUF1415"/>
</dbReference>
<reference evidence="1 2" key="1">
    <citation type="submission" date="2022-12" db="EMBL/GenBank/DDBJ databases">
        <title>Coexistence and Characterization of a Novel Tigecycline Resistance gene tet(X) variant and blaNDM-1 in a Pseudomonas caeni Isolate of Chicken Origin.</title>
        <authorList>
            <person name="Lu X."/>
            <person name="Zhang L."/>
            <person name="Li R."/>
            <person name="Wang Z."/>
        </authorList>
    </citation>
    <scope>NUCLEOTIDE SEQUENCE [LARGE SCALE GENOMIC DNA]</scope>
    <source>
        <strain evidence="1 2">CE14</strain>
    </source>
</reference>
<organism evidence="1 2">
    <name type="scientific">Denitrificimonas caeni</name>
    <dbReference type="NCBI Taxonomy" id="521720"/>
    <lineage>
        <taxon>Bacteria</taxon>
        <taxon>Pseudomonadati</taxon>
        <taxon>Pseudomonadota</taxon>
        <taxon>Gammaproteobacteria</taxon>
        <taxon>Pseudomonadales</taxon>
        <taxon>Pseudomonadaceae</taxon>
        <taxon>Denitrificimonas</taxon>
    </lineage>
</organism>
<dbReference type="EMBL" id="CP114976">
    <property type="protein sequence ID" value="WBE26541.1"/>
    <property type="molecule type" value="Genomic_DNA"/>
</dbReference>
<dbReference type="AlphaFoldDB" id="A0AAE9VQP5"/>
<dbReference type="Pfam" id="PF07209">
    <property type="entry name" value="DUF1415"/>
    <property type="match status" value="1"/>
</dbReference>
<evidence type="ECO:0000313" key="1">
    <source>
        <dbReference type="EMBL" id="WBE26541.1"/>
    </source>
</evidence>
<gene>
    <name evidence="1" type="ORF">O6P33_04610</name>
</gene>
<name>A0AAE9VQP5_9GAMM</name>
<dbReference type="Proteomes" id="UP001212189">
    <property type="component" value="Chromosome"/>
</dbReference>
<protein>
    <submittedName>
        <fullName evidence="1">DUF1415 domain-containing protein</fullName>
    </submittedName>
</protein>
<proteinExistence type="predicted"/>
<keyword evidence="2" id="KW-1185">Reference proteome</keyword>
<sequence>MDDEQVICAVRNWVETFVVGMNLCPFAKRELVKNRVRFVCSAATTQAQLLLALQAELELLDAEPAVETTVLIHPAVLGEFYDFNDFLDLADRLLVEMQLEGIYQIASFHPDYQFAGTLASDAENYTNRAPYPVLHLLREESLEQVIADYPDVDDIPERNIALMNKLGAEQLQQLLQSCSQPDDNSPS</sequence>
<evidence type="ECO:0000313" key="2">
    <source>
        <dbReference type="Proteomes" id="UP001212189"/>
    </source>
</evidence>
<dbReference type="KEGG" id="dce:O6P33_04610"/>